<reference evidence="2 3" key="1">
    <citation type="submission" date="2022-12" db="EMBL/GenBank/DDBJ databases">
        <title>Chromosome-level genome of Tegillarca granosa.</title>
        <authorList>
            <person name="Kim J."/>
        </authorList>
    </citation>
    <scope>NUCLEOTIDE SEQUENCE [LARGE SCALE GENOMIC DNA]</scope>
    <source>
        <strain evidence="2">Teg-2019</strain>
        <tissue evidence="2">Adductor muscle</tissue>
    </source>
</reference>
<proteinExistence type="predicted"/>
<gene>
    <name evidence="2" type="ORF">KUTeg_022998</name>
</gene>
<dbReference type="InterPro" id="IPR032718">
    <property type="entry name" value="PGBD4_Znf_C"/>
</dbReference>
<evidence type="ECO:0000313" key="2">
    <source>
        <dbReference type="EMBL" id="KAJ8298938.1"/>
    </source>
</evidence>
<organism evidence="2 3">
    <name type="scientific">Tegillarca granosa</name>
    <name type="common">Malaysian cockle</name>
    <name type="synonym">Anadara granosa</name>
    <dbReference type="NCBI Taxonomy" id="220873"/>
    <lineage>
        <taxon>Eukaryota</taxon>
        <taxon>Metazoa</taxon>
        <taxon>Spiralia</taxon>
        <taxon>Lophotrochozoa</taxon>
        <taxon>Mollusca</taxon>
        <taxon>Bivalvia</taxon>
        <taxon>Autobranchia</taxon>
        <taxon>Pteriomorphia</taxon>
        <taxon>Arcoida</taxon>
        <taxon>Arcoidea</taxon>
        <taxon>Arcidae</taxon>
        <taxon>Tegillarca</taxon>
    </lineage>
</organism>
<keyword evidence="3" id="KW-1185">Reference proteome</keyword>
<comment type="caution">
    <text evidence="2">The sequence shown here is derived from an EMBL/GenBank/DDBJ whole genome shotgun (WGS) entry which is preliminary data.</text>
</comment>
<evidence type="ECO:0000259" key="1">
    <source>
        <dbReference type="Pfam" id="PF13842"/>
    </source>
</evidence>
<name>A0ABQ9E0F1_TEGGR</name>
<sequence length="231" mass="26371">MNCCFMTLFGKIEFSLLFSEPAWPLDKKFLSERNLPFERGFGAHVGMFGKSNNEKLTQKGVNHPSPTIPDTNYTNISYFNIKELNQGRLIDNISENPPNIRPGNETWNKTETSELLKRLTSKSIIQEETSYIQKPIAMSNLLTPSYGTDHGHKLVLIDENKAKTCKICVYCQTNKVRTKSGWYVYTSYRCEECDVPLCHQKTQRDCFDLYHADISKIMSGGSGIKFEEGNT</sequence>
<dbReference type="Proteomes" id="UP001217089">
    <property type="component" value="Unassembled WGS sequence"/>
</dbReference>
<dbReference type="EMBL" id="JARBDR010000921">
    <property type="protein sequence ID" value="KAJ8298938.1"/>
    <property type="molecule type" value="Genomic_DNA"/>
</dbReference>
<feature type="domain" description="PiggyBac transposable element-derived protein 4 C-terminal zinc-finger" evidence="1">
    <location>
        <begin position="151"/>
        <end position="211"/>
    </location>
</feature>
<protein>
    <recommendedName>
        <fullName evidence="1">PiggyBac transposable element-derived protein 4 C-terminal zinc-finger domain-containing protein</fullName>
    </recommendedName>
</protein>
<evidence type="ECO:0000313" key="3">
    <source>
        <dbReference type="Proteomes" id="UP001217089"/>
    </source>
</evidence>
<accession>A0ABQ9E0F1</accession>
<dbReference type="Pfam" id="PF13842">
    <property type="entry name" value="zf-Tnp_2"/>
    <property type="match status" value="1"/>
</dbReference>